<feature type="domain" description="Peptidase M13 N-terminal" evidence="8">
    <location>
        <begin position="6"/>
        <end position="105"/>
    </location>
</feature>
<evidence type="ECO:0000256" key="5">
    <source>
        <dbReference type="ARBA" id="ARBA00022833"/>
    </source>
</evidence>
<dbReference type="PANTHER" id="PTHR11733">
    <property type="entry name" value="ZINC METALLOPROTEASE FAMILY M13 NEPRILYSIN-RELATED"/>
    <property type="match status" value="1"/>
</dbReference>
<dbReference type="CDD" id="cd08662">
    <property type="entry name" value="M13"/>
    <property type="match status" value="1"/>
</dbReference>
<organism evidence="9 10">
    <name type="scientific">Mya arenaria</name>
    <name type="common">Soft-shell clam</name>
    <dbReference type="NCBI Taxonomy" id="6604"/>
    <lineage>
        <taxon>Eukaryota</taxon>
        <taxon>Metazoa</taxon>
        <taxon>Spiralia</taxon>
        <taxon>Lophotrochozoa</taxon>
        <taxon>Mollusca</taxon>
        <taxon>Bivalvia</taxon>
        <taxon>Autobranchia</taxon>
        <taxon>Heteroconchia</taxon>
        <taxon>Euheterodonta</taxon>
        <taxon>Imparidentia</taxon>
        <taxon>Neoheterodontei</taxon>
        <taxon>Myida</taxon>
        <taxon>Myoidea</taxon>
        <taxon>Myidae</taxon>
        <taxon>Mya</taxon>
    </lineage>
</organism>
<dbReference type="EMBL" id="CP111020">
    <property type="protein sequence ID" value="WAR15723.1"/>
    <property type="molecule type" value="Genomic_DNA"/>
</dbReference>
<dbReference type="InterPro" id="IPR042089">
    <property type="entry name" value="Peptidase_M13_dom_2"/>
</dbReference>
<feature type="domain" description="Peptidase M13 C-terminal" evidence="7">
    <location>
        <begin position="356"/>
        <end position="509"/>
    </location>
</feature>
<evidence type="ECO:0000256" key="2">
    <source>
        <dbReference type="ARBA" id="ARBA00022670"/>
    </source>
</evidence>
<dbReference type="InterPro" id="IPR008753">
    <property type="entry name" value="Peptidase_M13_N"/>
</dbReference>
<dbReference type="Proteomes" id="UP001164746">
    <property type="component" value="Chromosome 9"/>
</dbReference>
<dbReference type="PROSITE" id="PS51885">
    <property type="entry name" value="NEPRILYSIN"/>
    <property type="match status" value="1"/>
</dbReference>
<feature type="domain" description="Peptidase M13 N-terminal" evidence="8">
    <location>
        <begin position="106"/>
        <end position="297"/>
    </location>
</feature>
<dbReference type="Pfam" id="PF01431">
    <property type="entry name" value="Peptidase_M13"/>
    <property type="match status" value="1"/>
</dbReference>
<dbReference type="PRINTS" id="PR00786">
    <property type="entry name" value="NEPRILYSIN"/>
</dbReference>
<proteinExistence type="predicted"/>
<dbReference type="InterPro" id="IPR018497">
    <property type="entry name" value="Peptidase_M13_C"/>
</dbReference>
<evidence type="ECO:0000313" key="9">
    <source>
        <dbReference type="EMBL" id="WAR15723.1"/>
    </source>
</evidence>
<dbReference type="Gene3D" id="3.40.390.10">
    <property type="entry name" value="Collagenase (Catalytic Domain)"/>
    <property type="match status" value="1"/>
</dbReference>
<protein>
    <submittedName>
        <fullName evidence="9">NEP4-like protein</fullName>
    </submittedName>
</protein>
<dbReference type="Pfam" id="PF05649">
    <property type="entry name" value="Peptidase_M13_N"/>
    <property type="match status" value="2"/>
</dbReference>
<accession>A0ABY7F0L5</accession>
<name>A0ABY7F0L5_MYAAR</name>
<evidence type="ECO:0000256" key="1">
    <source>
        <dbReference type="ARBA" id="ARBA00001947"/>
    </source>
</evidence>
<dbReference type="PANTHER" id="PTHR11733:SF133">
    <property type="entry name" value="PHOSPHATE-REGULATING NEUTRAL ENDOPEPTIDASE PHEX"/>
    <property type="match status" value="1"/>
</dbReference>
<comment type="cofactor">
    <cofactor evidence="1">
        <name>Zn(2+)</name>
        <dbReference type="ChEBI" id="CHEBI:29105"/>
    </cofactor>
</comment>
<evidence type="ECO:0000259" key="7">
    <source>
        <dbReference type="Pfam" id="PF01431"/>
    </source>
</evidence>
<evidence type="ECO:0000259" key="8">
    <source>
        <dbReference type="Pfam" id="PF05649"/>
    </source>
</evidence>
<keyword evidence="2" id="KW-0645">Protease</keyword>
<keyword evidence="4" id="KW-0378">Hydrolase</keyword>
<reference evidence="9" key="1">
    <citation type="submission" date="2022-11" db="EMBL/GenBank/DDBJ databases">
        <title>Centuries of genome instability and evolution in soft-shell clam transmissible cancer (bioRxiv).</title>
        <authorList>
            <person name="Hart S.F.M."/>
            <person name="Yonemitsu M.A."/>
            <person name="Giersch R.M."/>
            <person name="Beal B.F."/>
            <person name="Arriagada G."/>
            <person name="Davis B.W."/>
            <person name="Ostrander E.A."/>
            <person name="Goff S.P."/>
            <person name="Metzger M.J."/>
        </authorList>
    </citation>
    <scope>NUCLEOTIDE SEQUENCE</scope>
    <source>
        <strain evidence="9">MELC-2E11</strain>
        <tissue evidence="9">Siphon/mantle</tissue>
    </source>
</reference>
<sequence length="532" mass="61692">MSIPALIDERDLNPALDFLDELGGWPVAEGEDWREDEFDLIELLAKLRLYNNKILLDQWVGSDDKNSERYIIQVDQPELGMSSRDYYTKGVDDPHIKAYMQYATDFTIPQEDRRDSEALYNKMTIAELQQMIPNFEWVRYLQGIFSRVGLNIAESEEIVVYAPEYLANMATLVQETDKRTLANYLIWRIMMNRIENLPNKYRDLDSEYHKILYGSRSETSRWRYCVTYVNNNLGNAVGRLFINKHFDETAKQSALEMIKDIRIAFNELLSEVDWMDEKTRELAKEKADAMAVQIGYPSYILNDTVLNEEYKHVDFRPDTYFENILENIHGIAISNLEMIHKPVDRNLWSTYPAVVNAFYSSAKNQITGILQPPFYSKGYPKSINYGGIGMVIGHEITHGFDDRGRQYDKNGNLKQWWDDHVIAEFKERAQCIVDQYGNYTIEDDLQVNGIQTQGENIADNGGLKESYKAYQKWKKDHGGSEPKLPGLTNLNNDQLFFLNFAQGLSVSKKIKRFQQTLKAIIRCGADQPDQSR</sequence>
<keyword evidence="5" id="KW-0862">Zinc</keyword>
<evidence type="ECO:0000256" key="3">
    <source>
        <dbReference type="ARBA" id="ARBA00022723"/>
    </source>
</evidence>
<keyword evidence="3" id="KW-0479">Metal-binding</keyword>
<dbReference type="InterPro" id="IPR024079">
    <property type="entry name" value="MetalloPept_cat_dom_sf"/>
</dbReference>
<keyword evidence="10" id="KW-1185">Reference proteome</keyword>
<evidence type="ECO:0000256" key="4">
    <source>
        <dbReference type="ARBA" id="ARBA00022801"/>
    </source>
</evidence>
<gene>
    <name evidence="9" type="ORF">MAR_005828</name>
</gene>
<dbReference type="InterPro" id="IPR000718">
    <property type="entry name" value="Peptidase_M13"/>
</dbReference>
<keyword evidence="6" id="KW-0482">Metalloprotease</keyword>
<dbReference type="Gene3D" id="1.10.1380.10">
    <property type="entry name" value="Neutral endopeptidase , domain2"/>
    <property type="match status" value="1"/>
</dbReference>
<dbReference type="SUPFAM" id="SSF55486">
    <property type="entry name" value="Metalloproteases ('zincins'), catalytic domain"/>
    <property type="match status" value="1"/>
</dbReference>
<evidence type="ECO:0000256" key="6">
    <source>
        <dbReference type="ARBA" id="ARBA00023049"/>
    </source>
</evidence>
<evidence type="ECO:0000313" key="10">
    <source>
        <dbReference type="Proteomes" id="UP001164746"/>
    </source>
</evidence>